<proteinExistence type="predicted"/>
<comment type="caution">
    <text evidence="1">The sequence shown here is derived from an EMBL/GenBank/DDBJ whole genome shotgun (WGS) entry which is preliminary data.</text>
</comment>
<dbReference type="SUPFAM" id="SSF47729">
    <property type="entry name" value="IHF-like DNA-binding proteins"/>
    <property type="match status" value="1"/>
</dbReference>
<dbReference type="RefSeq" id="WP_144938148.1">
    <property type="nucleotide sequence ID" value="NZ_JBHTIU010000061.1"/>
</dbReference>
<protein>
    <submittedName>
        <fullName evidence="1">Uncharacterized protein</fullName>
    </submittedName>
</protein>
<gene>
    <name evidence="1" type="ORF">ACFQ03_17010</name>
</gene>
<name>A0ABW3DEV1_9BACL</name>
<sequence length="61" mass="6760">MNKTEVAAKVSEKSGVGLMECHKVLDALEEVLSEELAHSQGVSNALDKVYSVLHFFKNKNR</sequence>
<accession>A0ABW3DEV1</accession>
<evidence type="ECO:0000313" key="2">
    <source>
        <dbReference type="Proteomes" id="UP001597120"/>
    </source>
</evidence>
<evidence type="ECO:0000313" key="1">
    <source>
        <dbReference type="EMBL" id="MFD0870843.1"/>
    </source>
</evidence>
<dbReference type="Gene3D" id="4.10.520.10">
    <property type="entry name" value="IHF-like DNA-binding proteins"/>
    <property type="match status" value="1"/>
</dbReference>
<keyword evidence="2" id="KW-1185">Reference proteome</keyword>
<dbReference type="EMBL" id="JBHTIU010000061">
    <property type="protein sequence ID" value="MFD0870843.1"/>
    <property type="molecule type" value="Genomic_DNA"/>
</dbReference>
<organism evidence="1 2">
    <name type="scientific">Paenibacillus residui</name>
    <dbReference type="NCBI Taxonomy" id="629724"/>
    <lineage>
        <taxon>Bacteria</taxon>
        <taxon>Bacillati</taxon>
        <taxon>Bacillota</taxon>
        <taxon>Bacilli</taxon>
        <taxon>Bacillales</taxon>
        <taxon>Paenibacillaceae</taxon>
        <taxon>Paenibacillus</taxon>
    </lineage>
</organism>
<reference evidence="2" key="1">
    <citation type="journal article" date="2019" name="Int. J. Syst. Evol. Microbiol.">
        <title>The Global Catalogue of Microorganisms (GCM) 10K type strain sequencing project: providing services to taxonomists for standard genome sequencing and annotation.</title>
        <authorList>
            <consortium name="The Broad Institute Genomics Platform"/>
            <consortium name="The Broad Institute Genome Sequencing Center for Infectious Disease"/>
            <person name="Wu L."/>
            <person name="Ma J."/>
        </authorList>
    </citation>
    <scope>NUCLEOTIDE SEQUENCE [LARGE SCALE GENOMIC DNA]</scope>
    <source>
        <strain evidence="2">CCUG 57263</strain>
    </source>
</reference>
<dbReference type="InterPro" id="IPR010992">
    <property type="entry name" value="IHF-like_DNA-bd_dom_sf"/>
</dbReference>
<dbReference type="Proteomes" id="UP001597120">
    <property type="component" value="Unassembled WGS sequence"/>
</dbReference>